<keyword evidence="1" id="KW-0472">Membrane</keyword>
<feature type="transmembrane region" description="Helical" evidence="1">
    <location>
        <begin position="127"/>
        <end position="144"/>
    </location>
</feature>
<name>A0A6S6PBD2_ACEAC</name>
<accession>A0A6S6PBD2</accession>
<dbReference type="RefSeq" id="WP_018307882.1">
    <property type="nucleotide sequence ID" value="NZ_AP023326.1"/>
</dbReference>
<proteinExistence type="predicted"/>
<keyword evidence="1" id="KW-1133">Transmembrane helix</keyword>
<evidence type="ECO:0000313" key="3">
    <source>
        <dbReference type="Proteomes" id="UP000515220"/>
    </source>
</evidence>
<reference evidence="2 3" key="1">
    <citation type="submission" date="2020-07" db="EMBL/GenBank/DDBJ databases">
        <title>Complete Genome Sequence of an acetic acid bacterium, Acetobacter aceti JCM20276.</title>
        <authorList>
            <person name="Hirose Y."/>
            <person name="Mihara H."/>
        </authorList>
    </citation>
    <scope>NUCLEOTIDE SEQUENCE [LARGE SCALE GENOMIC DNA]</scope>
    <source>
        <strain evidence="2 3">JCM20276</strain>
    </source>
</reference>
<sequence length="166" mass="18177">MVERLTATPPVTSSAHRKERLGVLRAIVVLSSACQLAALLVPNLISGFLILLESIMEALFLPFRLLFNLAVWLTTGQQISDAVTSVGHAIPPRGFSEVLYHSYGPAVLVITGLLLFVLAVGRRDISFLWLCFLIHALAAFMVGLPEAVLLFPSLIAEIVAFREIRR</sequence>
<dbReference type="AlphaFoldDB" id="A0A6S6PBD2"/>
<evidence type="ECO:0000313" key="2">
    <source>
        <dbReference type="EMBL" id="BCI66087.1"/>
    </source>
</evidence>
<evidence type="ECO:0000256" key="1">
    <source>
        <dbReference type="SAM" id="Phobius"/>
    </source>
</evidence>
<feature type="transmembrane region" description="Helical" evidence="1">
    <location>
        <begin position="100"/>
        <end position="120"/>
    </location>
</feature>
<dbReference type="EMBL" id="AP023326">
    <property type="protein sequence ID" value="BCI66087.1"/>
    <property type="molecule type" value="Genomic_DNA"/>
</dbReference>
<feature type="transmembrane region" description="Helical" evidence="1">
    <location>
        <begin position="26"/>
        <end position="52"/>
    </location>
</feature>
<dbReference type="Proteomes" id="UP000515220">
    <property type="component" value="Chromosome"/>
</dbReference>
<keyword evidence="1" id="KW-0812">Transmembrane</keyword>
<organism evidence="2 3">
    <name type="scientific">Acetobacter aceti</name>
    <dbReference type="NCBI Taxonomy" id="435"/>
    <lineage>
        <taxon>Bacteria</taxon>
        <taxon>Pseudomonadati</taxon>
        <taxon>Pseudomonadota</taxon>
        <taxon>Alphaproteobacteria</taxon>
        <taxon>Acetobacterales</taxon>
        <taxon>Acetobacteraceae</taxon>
        <taxon>Acetobacter</taxon>
        <taxon>Acetobacter subgen. Acetobacter</taxon>
    </lineage>
</organism>
<gene>
    <name evidence="2" type="ORF">AAJCM20276_07110</name>
</gene>
<protein>
    <submittedName>
        <fullName evidence="2">Uncharacterized protein</fullName>
    </submittedName>
</protein>